<dbReference type="PIRSF" id="PIRSF000098">
    <property type="entry name" value="Homoser_dehydrog"/>
    <property type="match status" value="1"/>
</dbReference>
<dbReference type="Pfam" id="PF03447">
    <property type="entry name" value="NAD_binding_3"/>
    <property type="match status" value="1"/>
</dbReference>
<name>A0ABY7JR70_9FIRM</name>
<keyword evidence="6" id="KW-0028">Amino-acid biosynthesis</keyword>
<evidence type="ECO:0000256" key="8">
    <source>
        <dbReference type="ARBA" id="ARBA00023002"/>
    </source>
</evidence>
<gene>
    <name evidence="12" type="ORF">O0R46_09020</name>
</gene>
<dbReference type="Gene3D" id="3.30.360.10">
    <property type="entry name" value="Dihydrodipicolinate Reductase, domain 2"/>
    <property type="match status" value="1"/>
</dbReference>
<proteinExistence type="inferred from homology"/>
<dbReference type="InterPro" id="IPR036291">
    <property type="entry name" value="NAD(P)-bd_dom_sf"/>
</dbReference>
<dbReference type="SUPFAM" id="SSF51735">
    <property type="entry name" value="NAD(P)-binding Rossmann-fold domains"/>
    <property type="match status" value="1"/>
</dbReference>
<dbReference type="EC" id="1.1.1.3" evidence="4"/>
<dbReference type="Proteomes" id="UP001164187">
    <property type="component" value="Chromosome"/>
</dbReference>
<dbReference type="SUPFAM" id="SSF55347">
    <property type="entry name" value="Glyceraldehyde-3-phosphate dehydrogenase-like, C-terminal domain"/>
    <property type="match status" value="1"/>
</dbReference>
<evidence type="ECO:0000313" key="12">
    <source>
        <dbReference type="EMBL" id="WAW15879.1"/>
    </source>
</evidence>
<keyword evidence="7" id="KW-0791">Threonine biosynthesis</keyword>
<sequence length="414" mass="45962">MDILNTNTKLIEKQIGQSLTIKKVCVKDTGKTRSIDTGTTIMTSNINDILDDPEIDIIVELIGGIDISKSIIESAFIRGKHVVTANKDLVALYGKELTQLAKKNNCQFLFEAAVAGAIPILHSLQFSLMANHIKKIGGIVNGSTNYILTRMEVEKLSLEQIIEDATKLGYLESDPSADLDGLDAARKCAILASIGFHNLVTYNQVYSSGISNITLEDIEYARKLGYKIKLLAIAENNKDSVVARVHPALLPITHPLSHVNYEYNAVYVNGDKLGSTMFYGSGAGSLPTGSAVVNDIIQIAKNIINNGKYEYAYDICENKKVMDIKDLSFPYYLKLQANHEKASTSHIIDVLSNNNIILNSIDKYENKKNGQVIKKYVITTEECKEKDFDLALKDIKKLNFVEKIENIIRIERNL</sequence>
<evidence type="ECO:0000256" key="5">
    <source>
        <dbReference type="ARBA" id="ARBA00013376"/>
    </source>
</evidence>
<evidence type="ECO:0000256" key="9">
    <source>
        <dbReference type="ARBA" id="ARBA00023167"/>
    </source>
</evidence>
<protein>
    <recommendedName>
        <fullName evidence="5">Homoserine dehydrogenase</fullName>
        <ecNumber evidence="4">1.1.1.3</ecNumber>
    </recommendedName>
</protein>
<dbReference type="Gene3D" id="3.40.50.720">
    <property type="entry name" value="NAD(P)-binding Rossmann-like Domain"/>
    <property type="match status" value="1"/>
</dbReference>
<keyword evidence="13" id="KW-1185">Reference proteome</keyword>
<dbReference type="EMBL" id="CP114052">
    <property type="protein sequence ID" value="WAW15879.1"/>
    <property type="molecule type" value="Genomic_DNA"/>
</dbReference>
<evidence type="ECO:0000313" key="13">
    <source>
        <dbReference type="Proteomes" id="UP001164187"/>
    </source>
</evidence>
<dbReference type="Gene3D" id="3.30.70.260">
    <property type="match status" value="1"/>
</dbReference>
<comment type="pathway">
    <text evidence="2">Amino-acid biosynthesis; L-methionine biosynthesis via de novo pathway; L-homoserine from L-aspartate: step 3/3.</text>
</comment>
<dbReference type="RefSeq" id="WP_269312557.1">
    <property type="nucleotide sequence ID" value="NZ_CP114052.1"/>
</dbReference>
<feature type="domain" description="Aspartate/homoserine dehydrogenase NAD-binding" evidence="11">
    <location>
        <begin position="8"/>
        <end position="111"/>
    </location>
</feature>
<keyword evidence="9" id="KW-0486">Methionine biosynthesis</keyword>
<dbReference type="InterPro" id="IPR016204">
    <property type="entry name" value="HDH"/>
</dbReference>
<reference evidence="12" key="1">
    <citation type="submission" date="2022-12" db="EMBL/GenBank/DDBJ databases">
        <title>Peptostreptococcus.</title>
        <authorList>
            <person name="Lee S.H."/>
        </authorList>
    </citation>
    <scope>NUCLEOTIDE SEQUENCE</scope>
    <source>
        <strain evidence="12">CBA3647</strain>
    </source>
</reference>
<dbReference type="NCBIfam" id="NF004976">
    <property type="entry name" value="PRK06349.1"/>
    <property type="match status" value="1"/>
</dbReference>
<evidence type="ECO:0000256" key="2">
    <source>
        <dbReference type="ARBA" id="ARBA00005062"/>
    </source>
</evidence>
<organism evidence="12 13">
    <name type="scientific">Peptostreptococcus equinus</name>
    <dbReference type="NCBI Taxonomy" id="3003601"/>
    <lineage>
        <taxon>Bacteria</taxon>
        <taxon>Bacillati</taxon>
        <taxon>Bacillota</taxon>
        <taxon>Clostridia</taxon>
        <taxon>Peptostreptococcales</taxon>
        <taxon>Peptostreptococcaceae</taxon>
        <taxon>Peptostreptococcus</taxon>
    </lineage>
</organism>
<evidence type="ECO:0000256" key="6">
    <source>
        <dbReference type="ARBA" id="ARBA00022605"/>
    </source>
</evidence>
<keyword evidence="8" id="KW-0560">Oxidoreductase</keyword>
<comment type="pathway">
    <text evidence="1">Amino-acid biosynthesis; L-threonine biosynthesis; L-threonine from L-aspartate: step 3/5.</text>
</comment>
<dbReference type="PANTHER" id="PTHR43331">
    <property type="entry name" value="HOMOSERINE DEHYDROGENASE"/>
    <property type="match status" value="1"/>
</dbReference>
<evidence type="ECO:0000256" key="7">
    <source>
        <dbReference type="ARBA" id="ARBA00022697"/>
    </source>
</evidence>
<comment type="similarity">
    <text evidence="3">Belongs to the homoserine dehydrogenase family.</text>
</comment>
<evidence type="ECO:0000256" key="1">
    <source>
        <dbReference type="ARBA" id="ARBA00005056"/>
    </source>
</evidence>
<feature type="domain" description="Homoserine dehydrogenase catalytic" evidence="10">
    <location>
        <begin position="119"/>
        <end position="297"/>
    </location>
</feature>
<evidence type="ECO:0000256" key="3">
    <source>
        <dbReference type="ARBA" id="ARBA00006753"/>
    </source>
</evidence>
<evidence type="ECO:0000256" key="4">
    <source>
        <dbReference type="ARBA" id="ARBA00013213"/>
    </source>
</evidence>
<evidence type="ECO:0000259" key="10">
    <source>
        <dbReference type="Pfam" id="PF00742"/>
    </source>
</evidence>
<accession>A0ABY7JR70</accession>
<dbReference type="PANTHER" id="PTHR43331:SF1">
    <property type="entry name" value="HOMOSERINE DEHYDROGENASE"/>
    <property type="match status" value="1"/>
</dbReference>
<evidence type="ECO:0000259" key="11">
    <source>
        <dbReference type="Pfam" id="PF03447"/>
    </source>
</evidence>
<dbReference type="Pfam" id="PF00742">
    <property type="entry name" value="Homoserine_dh"/>
    <property type="match status" value="1"/>
</dbReference>
<dbReference type="InterPro" id="IPR001342">
    <property type="entry name" value="HDH_cat"/>
</dbReference>
<dbReference type="InterPro" id="IPR005106">
    <property type="entry name" value="Asp/hSer_DH_NAD-bd"/>
</dbReference>